<feature type="compositionally biased region" description="Polar residues" evidence="1">
    <location>
        <begin position="322"/>
        <end position="338"/>
    </location>
</feature>
<sequence length="728" mass="80949">MQNPSTTTTSTASMFDPFAVPVQSSAPLPSVTTNNNNVVNANASVVSNNSTSTTTSTPTQMNSGNMMNVNPNVNTNALVPMTHQPHLNQWAGSIGATQSHQYHAAQYQYHQQQQQYHQQRQQVNTPYGNNMVAPNGGPSPYPAPQQQQQYYAMQHPQYYNQNQANTLVQQNMPNNNNNNNYNPAAIQMNSFSGPVPGPAGNQNHLAVFNNQVRAQTQGQTQDNTNILQQAPQLQQQHQQQNSVAPVPYHQPVQQAPQPSAPPPKPHQHGHHQEKTPARDFNRSATMPPLALRRENSVDTVETENLSRSGTRSGAKNKVKLYANTSAPLLPSYNSNGAGSSSPKSPCSDVSTITPNTRMTLTNTTPAASTQQQRSSYNNTSGHAITKQVSEAPYSTAPPTNTRQVSSASIAESGQRTQQTLQNVSYEDNNNNDRKISGTDDAYERSIAAHHTQPTNLAALIPTPPGASPLPNAKLVRQTGYVLSRISLRTIFMKKWKQSYWMRFGSTVLLLFRSKADADDWLNNPYHSLKERNFLIKLKIDFVRDLEKPNVRGYRAARITNKMYKGELYHQFKLERWMDYGPAIACAFASQESQEVQVLREVVLSCMQSSPRHSDRAGAQSMTTNQFQHQQQHHHHQSSTRGGYQQKYANDDTQVRPQYPALPEPNRKDFRRVQSYAPPSSTGEYFTYDDDVLKAERDQNEAAMQARSNNSVGGAGASNTIARGRYSNY</sequence>
<name>A0A6V6WLI2_9STRA</name>
<evidence type="ECO:0000256" key="1">
    <source>
        <dbReference type="SAM" id="MobiDB-lite"/>
    </source>
</evidence>
<feature type="region of interest" description="Disordered" evidence="1">
    <location>
        <begin position="701"/>
        <end position="728"/>
    </location>
</feature>
<dbReference type="AlphaFoldDB" id="A0A6V6WLI2"/>
<evidence type="ECO:0000313" key="3">
    <source>
        <dbReference type="EMBL" id="CAD8350222.1"/>
    </source>
</evidence>
<reference evidence="2" key="1">
    <citation type="submission" date="2021-01" db="EMBL/GenBank/DDBJ databases">
        <authorList>
            <person name="Corre E."/>
            <person name="Pelletier E."/>
            <person name="Niang G."/>
            <person name="Scheremetjew M."/>
            <person name="Finn R."/>
            <person name="Kale V."/>
            <person name="Holt S."/>
            <person name="Cochrane G."/>
            <person name="Meng A."/>
            <person name="Brown T."/>
            <person name="Cohen L."/>
        </authorList>
    </citation>
    <scope>NUCLEOTIDE SEQUENCE</scope>
    <source>
        <strain evidence="2">CCMP 1694</strain>
    </source>
</reference>
<organism evidence="2">
    <name type="scientific">Sundstroemia setigera</name>
    <dbReference type="NCBI Taxonomy" id="3005"/>
    <lineage>
        <taxon>Eukaryota</taxon>
        <taxon>Sar</taxon>
        <taxon>Stramenopiles</taxon>
        <taxon>Ochrophyta</taxon>
        <taxon>Bacillariophyta</taxon>
        <taxon>Coscinodiscophyceae</taxon>
        <taxon>Rhizosoleniophycidae</taxon>
        <taxon>Rhizosoleniales</taxon>
        <taxon>Rhizosoleniaceae</taxon>
        <taxon>Sundstroemia</taxon>
    </lineage>
</organism>
<feature type="compositionally biased region" description="Polar residues" evidence="1">
    <location>
        <begin position="705"/>
        <end position="728"/>
    </location>
</feature>
<protein>
    <submittedName>
        <fullName evidence="2">Uncharacterized protein</fullName>
    </submittedName>
</protein>
<feature type="compositionally biased region" description="Low complexity" evidence="1">
    <location>
        <begin position="339"/>
        <end position="365"/>
    </location>
</feature>
<feature type="region of interest" description="Disordered" evidence="1">
    <location>
        <begin position="609"/>
        <end position="686"/>
    </location>
</feature>
<feature type="compositionally biased region" description="Polar residues" evidence="1">
    <location>
        <begin position="366"/>
        <end position="388"/>
    </location>
</feature>
<feature type="region of interest" description="Disordered" evidence="1">
    <location>
        <begin position="249"/>
        <end position="437"/>
    </location>
</feature>
<accession>A0A6V6WLI2</accession>
<feature type="compositionally biased region" description="Polar residues" evidence="1">
    <location>
        <begin position="396"/>
        <end position="428"/>
    </location>
</feature>
<dbReference type="EMBL" id="HBEI01000241">
    <property type="protein sequence ID" value="CAD8350222.1"/>
    <property type="molecule type" value="Transcribed_RNA"/>
</dbReference>
<feature type="compositionally biased region" description="Polar residues" evidence="1">
    <location>
        <begin position="297"/>
        <end position="313"/>
    </location>
</feature>
<feature type="compositionally biased region" description="Basic and acidic residues" evidence="1">
    <location>
        <begin position="270"/>
        <end position="281"/>
    </location>
</feature>
<evidence type="ECO:0000313" key="2">
    <source>
        <dbReference type="EMBL" id="CAD8350219.1"/>
    </source>
</evidence>
<dbReference type="EMBL" id="HBEI01000240">
    <property type="protein sequence ID" value="CAD8350219.1"/>
    <property type="molecule type" value="Transcribed_RNA"/>
</dbReference>
<feature type="compositionally biased region" description="Polar residues" evidence="1">
    <location>
        <begin position="638"/>
        <end position="647"/>
    </location>
</feature>
<gene>
    <name evidence="2" type="ORF">RSET0789_LOCUS175</name>
    <name evidence="3" type="ORF">RSET0789_LOCUS176</name>
</gene>
<proteinExistence type="predicted"/>